<accession>A0ABD2PXP1</accession>
<dbReference type="EMBL" id="JBJKFK010001897">
    <property type="protein sequence ID" value="KAL3312039.1"/>
    <property type="molecule type" value="Genomic_DNA"/>
</dbReference>
<comment type="caution">
    <text evidence="1">The sequence shown here is derived from an EMBL/GenBank/DDBJ whole genome shotgun (WGS) entry which is preliminary data.</text>
</comment>
<dbReference type="AlphaFoldDB" id="A0ABD2PXP1"/>
<gene>
    <name evidence="1" type="ORF">Ciccas_009374</name>
</gene>
<reference evidence="1 2" key="1">
    <citation type="submission" date="2024-11" db="EMBL/GenBank/DDBJ databases">
        <title>Adaptive evolution of stress response genes in parasites aligns with host niche diversity.</title>
        <authorList>
            <person name="Hahn C."/>
            <person name="Resl P."/>
        </authorList>
    </citation>
    <scope>NUCLEOTIDE SEQUENCE [LARGE SCALE GENOMIC DNA]</scope>
    <source>
        <strain evidence="1">EGGRZ-B1_66</strain>
        <tissue evidence="1">Body</tissue>
    </source>
</reference>
<evidence type="ECO:0000313" key="1">
    <source>
        <dbReference type="EMBL" id="KAL3312039.1"/>
    </source>
</evidence>
<organism evidence="1 2">
    <name type="scientific">Cichlidogyrus casuarinus</name>
    <dbReference type="NCBI Taxonomy" id="1844966"/>
    <lineage>
        <taxon>Eukaryota</taxon>
        <taxon>Metazoa</taxon>
        <taxon>Spiralia</taxon>
        <taxon>Lophotrochozoa</taxon>
        <taxon>Platyhelminthes</taxon>
        <taxon>Monogenea</taxon>
        <taxon>Monopisthocotylea</taxon>
        <taxon>Dactylogyridea</taxon>
        <taxon>Ancyrocephalidae</taxon>
        <taxon>Cichlidogyrus</taxon>
    </lineage>
</organism>
<keyword evidence="2" id="KW-1185">Reference proteome</keyword>
<protein>
    <submittedName>
        <fullName evidence="1">Uncharacterized protein</fullName>
    </submittedName>
</protein>
<evidence type="ECO:0000313" key="2">
    <source>
        <dbReference type="Proteomes" id="UP001626550"/>
    </source>
</evidence>
<name>A0ABD2PXP1_9PLAT</name>
<sequence>MRELTTDDWIDDELEFLRMLSDPGGLLDEWKKNVNSKVVFSLFYVIESRRVRASIQRRGASMTKIQILDELKGLYLQFIAKPTMKIFKMMVLEVLILLFSSNETRRDNRLLFQEFSLAILTVMKKNWDSYDETFHDFEEAVATKVRIALMTRSEDGDKKASKFIIEKQRDLLNEYKKQYRLRRLTKTQRSKIMTEFALSFRTVAEVLEFGLYNTEDHNSEQNSEVQKNDFRLEAAPDIVPSFNRNPVDF</sequence>
<dbReference type="Proteomes" id="UP001626550">
    <property type="component" value="Unassembled WGS sequence"/>
</dbReference>
<proteinExistence type="predicted"/>